<dbReference type="Proteomes" id="UP000076858">
    <property type="component" value="Unassembled WGS sequence"/>
</dbReference>
<keyword evidence="1" id="KW-0436">Ligase</keyword>
<gene>
    <name evidence="7" type="ORF">APZ42_018852</name>
</gene>
<evidence type="ECO:0000256" key="3">
    <source>
        <dbReference type="ARBA" id="ARBA00022749"/>
    </source>
</evidence>
<name>A0A164YUZ6_9CRUS</name>
<evidence type="ECO:0000256" key="4">
    <source>
        <dbReference type="ARBA" id="ARBA00022755"/>
    </source>
</evidence>
<comment type="caution">
    <text evidence="7">The sequence shown here is derived from an EMBL/GenBank/DDBJ whole genome shotgun (WGS) entry which is preliminary data.</text>
</comment>
<keyword evidence="8" id="KW-1185">Reference proteome</keyword>
<dbReference type="GO" id="GO:0005829">
    <property type="term" value="C:cytosol"/>
    <property type="evidence" value="ECO:0007669"/>
    <property type="project" value="TreeGrafter"/>
</dbReference>
<evidence type="ECO:0000313" key="8">
    <source>
        <dbReference type="Proteomes" id="UP000076858"/>
    </source>
</evidence>
<dbReference type="STRING" id="35525.A0A164YUZ6"/>
<dbReference type="GO" id="GO:0005524">
    <property type="term" value="F:ATP binding"/>
    <property type="evidence" value="ECO:0007669"/>
    <property type="project" value="UniProtKB-KW"/>
</dbReference>
<protein>
    <submittedName>
        <fullName evidence="7">Putative GMP synthase</fullName>
    </submittedName>
</protein>
<evidence type="ECO:0000256" key="1">
    <source>
        <dbReference type="ARBA" id="ARBA00022598"/>
    </source>
</evidence>
<keyword evidence="2" id="KW-0547">Nucleotide-binding</keyword>
<dbReference type="OrthoDB" id="1724632at2759"/>
<dbReference type="EMBL" id="LRGB01000868">
    <property type="protein sequence ID" value="KZS15635.1"/>
    <property type="molecule type" value="Genomic_DNA"/>
</dbReference>
<keyword evidence="6" id="KW-0812">Transmembrane</keyword>
<keyword evidence="6" id="KW-1133">Transmembrane helix</keyword>
<proteinExistence type="predicted"/>
<dbReference type="Gene3D" id="3.30.300.10">
    <property type="match status" value="1"/>
</dbReference>
<dbReference type="Gene3D" id="3.40.50.620">
    <property type="entry name" value="HUPs"/>
    <property type="match status" value="1"/>
</dbReference>
<dbReference type="InterPro" id="IPR014729">
    <property type="entry name" value="Rossmann-like_a/b/a_fold"/>
</dbReference>
<keyword evidence="3" id="KW-0332">GMP biosynthesis</keyword>
<keyword evidence="5" id="KW-0067">ATP-binding</keyword>
<keyword evidence="6" id="KW-0472">Membrane</keyword>
<dbReference type="AlphaFoldDB" id="A0A164YUZ6"/>
<dbReference type="PANTHER" id="PTHR11922">
    <property type="entry name" value="GMP SYNTHASE-RELATED"/>
    <property type="match status" value="1"/>
</dbReference>
<evidence type="ECO:0000256" key="6">
    <source>
        <dbReference type="SAM" id="Phobius"/>
    </source>
</evidence>
<feature type="transmembrane region" description="Helical" evidence="6">
    <location>
        <begin position="21"/>
        <end position="36"/>
    </location>
</feature>
<reference evidence="7 8" key="1">
    <citation type="submission" date="2016-03" db="EMBL/GenBank/DDBJ databases">
        <title>EvidentialGene: Evidence-directed Construction of Genes on Genomes.</title>
        <authorList>
            <person name="Gilbert D.G."/>
            <person name="Choi J.-H."/>
            <person name="Mockaitis K."/>
            <person name="Colbourne J."/>
            <person name="Pfrender M."/>
        </authorList>
    </citation>
    <scope>NUCLEOTIDE SEQUENCE [LARGE SCALE GENOMIC DNA]</scope>
    <source>
        <strain evidence="7 8">Xinb3</strain>
        <tissue evidence="7">Complete organism</tissue>
    </source>
</reference>
<keyword evidence="4" id="KW-0658">Purine biosynthesis</keyword>
<dbReference type="GO" id="GO:0003921">
    <property type="term" value="F:GMP synthase activity"/>
    <property type="evidence" value="ECO:0007669"/>
    <property type="project" value="TreeGrafter"/>
</dbReference>
<sequence>MRTKCHWKDCEKMCKQEKTKAGGLNICFSFLVWYIGQMERHMTQTTIQKAMDCRIREQCVESDIQALETPAALLLQQGYKASIHSGVPVGHQFTQRMPHYTTQQSLLAVFQCREFFMHAINQQGIRLTFYDASTNVHVRQTLSFCRTVNPEEKRRIICDMFVKVVDRTANDLNVTWDNLLLGQVALRPDLIESASHMASSRAYAMKTHHNDSEMVLQLRIYGRVVEPLKGRELGLSTELLERLPFPGPGLSIQIIYAEELFMEADFVETQVLIRLMVDYANMAAKEHVLLNRMEIATLEEERLVLEELSSRSQYVATLLNIRIVGVKMVLFRFMADLGYCRTYDYCVVLSSDQTQPNWNDLATYARLLQRVCYIFGKAVRESVTDVAPTYLTNNIFGDLEGSGLFFK</sequence>
<evidence type="ECO:0000256" key="2">
    <source>
        <dbReference type="ARBA" id="ARBA00022741"/>
    </source>
</evidence>
<evidence type="ECO:0000313" key="7">
    <source>
        <dbReference type="EMBL" id="KZS15635.1"/>
    </source>
</evidence>
<dbReference type="PANTHER" id="PTHR11922:SF2">
    <property type="entry name" value="GMP SYNTHASE [GLUTAMINE-HYDROLYZING]"/>
    <property type="match status" value="1"/>
</dbReference>
<accession>A0A164YUZ6</accession>
<evidence type="ECO:0000256" key="5">
    <source>
        <dbReference type="ARBA" id="ARBA00022840"/>
    </source>
</evidence>
<organism evidence="7 8">
    <name type="scientific">Daphnia magna</name>
    <dbReference type="NCBI Taxonomy" id="35525"/>
    <lineage>
        <taxon>Eukaryota</taxon>
        <taxon>Metazoa</taxon>
        <taxon>Ecdysozoa</taxon>
        <taxon>Arthropoda</taxon>
        <taxon>Crustacea</taxon>
        <taxon>Branchiopoda</taxon>
        <taxon>Diplostraca</taxon>
        <taxon>Cladocera</taxon>
        <taxon>Anomopoda</taxon>
        <taxon>Daphniidae</taxon>
        <taxon>Daphnia</taxon>
    </lineage>
</organism>